<keyword evidence="8" id="KW-1185">Reference proteome</keyword>
<dbReference type="AlphaFoldDB" id="A0A5J4N8L8"/>
<dbReference type="Pfam" id="PF02104">
    <property type="entry name" value="SURF1"/>
    <property type="match status" value="1"/>
</dbReference>
<evidence type="ECO:0000256" key="1">
    <source>
        <dbReference type="ARBA" id="ARBA00004370"/>
    </source>
</evidence>
<dbReference type="EMBL" id="QNGE01005653">
    <property type="protein sequence ID" value="KAA3671892.1"/>
    <property type="molecule type" value="Genomic_DNA"/>
</dbReference>
<name>A0A5J4N8L8_9TREM</name>
<comment type="caution">
    <text evidence="7">The sequence shown here is derived from an EMBL/GenBank/DDBJ whole genome shotgun (WGS) entry which is preliminary data.</text>
</comment>
<keyword evidence="5 6" id="KW-0472">Membrane</keyword>
<evidence type="ECO:0000313" key="7">
    <source>
        <dbReference type="EMBL" id="KAA3671892.1"/>
    </source>
</evidence>
<dbReference type="GO" id="GO:0005743">
    <property type="term" value="C:mitochondrial inner membrane"/>
    <property type="evidence" value="ECO:0007669"/>
    <property type="project" value="UniProtKB-SubCell"/>
</dbReference>
<comment type="function">
    <text evidence="6">Probably involved in the biogenesis of the COX complex.</text>
</comment>
<evidence type="ECO:0000256" key="4">
    <source>
        <dbReference type="ARBA" id="ARBA00022989"/>
    </source>
</evidence>
<dbReference type="CDD" id="cd06662">
    <property type="entry name" value="SURF1"/>
    <property type="match status" value="1"/>
</dbReference>
<dbReference type="InterPro" id="IPR002994">
    <property type="entry name" value="Surf1/Shy1"/>
</dbReference>
<keyword evidence="6" id="KW-0999">Mitochondrion inner membrane</keyword>
<comment type="similarity">
    <text evidence="2 6">Belongs to the SURF1 family.</text>
</comment>
<comment type="subcellular location">
    <subcellularLocation>
        <location evidence="1">Membrane</location>
    </subcellularLocation>
    <subcellularLocation>
        <location evidence="6">Mitochondrion inner membrane</location>
        <topology evidence="6">Multi-pass membrane protein</topology>
    </subcellularLocation>
</comment>
<keyword evidence="3 6" id="KW-0812">Transmembrane</keyword>
<accession>A0A5J4N8L8</accession>
<sequence length="298" mass="33902">MLLIRRINLIRCSLFHQLTPGSTSHSKRRLTWKSYVTLVFPVTCFALGYWQIERRKWKLGLISQLEQNIRSPPIPLPATAQASTDLPEYCPIRVRGHFDHKREVLIGPRPLISDFIVPAGLGSEWSVPHRTGNSNKTGYLQSSAPVQAPLGYFVVTPFFLADRPGDSILVNRGWIQTNFRDPHSRREGQVKDTVELSGFVRYGEKLPMFKPSLMVWPCVDQENQAPQVQYYCRAISQMAEQLHTLPLLIDANYESTVSGGPIGGQTRVQLRNEHASYIFTWFSLAIIGSGMWIYTFLL</sequence>
<reference evidence="7 8" key="1">
    <citation type="journal article" date="2019" name="Gigascience">
        <title>Whole-genome sequence of the oriental lung fluke Paragonimus westermani.</title>
        <authorList>
            <person name="Oey H."/>
            <person name="Zakrzewski M."/>
            <person name="Narain K."/>
            <person name="Devi K.R."/>
            <person name="Agatsuma T."/>
            <person name="Nawaratna S."/>
            <person name="Gobert G.N."/>
            <person name="Jones M.K."/>
            <person name="Ragan M.A."/>
            <person name="McManus D.P."/>
            <person name="Krause L."/>
        </authorList>
    </citation>
    <scope>NUCLEOTIDE SEQUENCE [LARGE SCALE GENOMIC DNA]</scope>
    <source>
        <strain evidence="7 8">IND2009</strain>
    </source>
</reference>
<evidence type="ECO:0000256" key="2">
    <source>
        <dbReference type="ARBA" id="ARBA00007165"/>
    </source>
</evidence>
<evidence type="ECO:0000256" key="3">
    <source>
        <dbReference type="ARBA" id="ARBA00022692"/>
    </source>
</evidence>
<organism evidence="7 8">
    <name type="scientific">Paragonimus westermani</name>
    <dbReference type="NCBI Taxonomy" id="34504"/>
    <lineage>
        <taxon>Eukaryota</taxon>
        <taxon>Metazoa</taxon>
        <taxon>Spiralia</taxon>
        <taxon>Lophotrochozoa</taxon>
        <taxon>Platyhelminthes</taxon>
        <taxon>Trematoda</taxon>
        <taxon>Digenea</taxon>
        <taxon>Plagiorchiida</taxon>
        <taxon>Troglotremata</taxon>
        <taxon>Troglotrematidae</taxon>
        <taxon>Paragonimus</taxon>
    </lineage>
</organism>
<dbReference type="InterPro" id="IPR045214">
    <property type="entry name" value="Surf1/Surf4"/>
</dbReference>
<evidence type="ECO:0000256" key="5">
    <source>
        <dbReference type="ARBA" id="ARBA00023136"/>
    </source>
</evidence>
<evidence type="ECO:0000313" key="8">
    <source>
        <dbReference type="Proteomes" id="UP000324629"/>
    </source>
</evidence>
<dbReference type="GO" id="GO:0033617">
    <property type="term" value="P:mitochondrial respiratory chain complex IV assembly"/>
    <property type="evidence" value="ECO:0007669"/>
    <property type="project" value="TreeGrafter"/>
</dbReference>
<feature type="transmembrane region" description="Helical" evidence="6">
    <location>
        <begin position="277"/>
        <end position="297"/>
    </location>
</feature>
<dbReference type="PANTHER" id="PTHR23427">
    <property type="entry name" value="SURFEIT LOCUS PROTEIN"/>
    <property type="match status" value="1"/>
</dbReference>
<evidence type="ECO:0000256" key="6">
    <source>
        <dbReference type="RuleBase" id="RU363076"/>
    </source>
</evidence>
<keyword evidence="6" id="KW-0496">Mitochondrion</keyword>
<keyword evidence="4 6" id="KW-1133">Transmembrane helix</keyword>
<comment type="caution">
    <text evidence="6">Lacks conserved residue(s) required for the propagation of feature annotation.</text>
</comment>
<dbReference type="Proteomes" id="UP000324629">
    <property type="component" value="Unassembled WGS sequence"/>
</dbReference>
<dbReference type="PROSITE" id="PS50895">
    <property type="entry name" value="SURF1"/>
    <property type="match status" value="1"/>
</dbReference>
<protein>
    <recommendedName>
        <fullName evidence="6">SURF1-like protein</fullName>
    </recommendedName>
</protein>
<dbReference type="PANTHER" id="PTHR23427:SF2">
    <property type="entry name" value="SURFEIT LOCUS PROTEIN 1"/>
    <property type="match status" value="1"/>
</dbReference>
<gene>
    <name evidence="7" type="ORF">DEA37_0005779</name>
</gene>
<proteinExistence type="inferred from homology"/>